<dbReference type="EMBL" id="KZ367505">
    <property type="protein sequence ID" value="PIO57125.1"/>
    <property type="molecule type" value="Genomic_DNA"/>
</dbReference>
<dbReference type="OrthoDB" id="277439at2759"/>
<evidence type="ECO:0000313" key="1">
    <source>
        <dbReference type="EMBL" id="PIO57125.1"/>
    </source>
</evidence>
<feature type="non-terminal residue" evidence="1">
    <location>
        <position position="1"/>
    </location>
</feature>
<dbReference type="AlphaFoldDB" id="A0A2G9TGQ4"/>
<sequence>LSTAVAKKKLDLEKKEKKRVGASETVAVPVHRQASERIKGAVGFIELKCAAKEKLNQMQKMRALISYREAKYRYAAKIKSKR</sequence>
<dbReference type="Proteomes" id="UP000230423">
    <property type="component" value="Unassembled WGS sequence"/>
</dbReference>
<keyword evidence="2" id="KW-1185">Reference proteome</keyword>
<proteinExistence type="predicted"/>
<evidence type="ECO:0000313" key="2">
    <source>
        <dbReference type="Proteomes" id="UP000230423"/>
    </source>
</evidence>
<accession>A0A2G9TGQ4</accession>
<gene>
    <name evidence="1" type="ORF">TELCIR_21472</name>
</gene>
<protein>
    <submittedName>
        <fullName evidence="1">Uncharacterized protein</fullName>
    </submittedName>
</protein>
<reference evidence="1 2" key="1">
    <citation type="submission" date="2015-09" db="EMBL/GenBank/DDBJ databases">
        <title>Draft genome of the parasitic nematode Teladorsagia circumcincta isolate WARC Sus (inbred).</title>
        <authorList>
            <person name="Mitreva M."/>
        </authorList>
    </citation>
    <scope>NUCLEOTIDE SEQUENCE [LARGE SCALE GENOMIC DNA]</scope>
    <source>
        <strain evidence="1 2">S</strain>
    </source>
</reference>
<feature type="non-terminal residue" evidence="1">
    <location>
        <position position="82"/>
    </location>
</feature>
<organism evidence="1 2">
    <name type="scientific">Teladorsagia circumcincta</name>
    <name type="common">Brown stomach worm</name>
    <name type="synonym">Ostertagia circumcincta</name>
    <dbReference type="NCBI Taxonomy" id="45464"/>
    <lineage>
        <taxon>Eukaryota</taxon>
        <taxon>Metazoa</taxon>
        <taxon>Ecdysozoa</taxon>
        <taxon>Nematoda</taxon>
        <taxon>Chromadorea</taxon>
        <taxon>Rhabditida</taxon>
        <taxon>Rhabditina</taxon>
        <taxon>Rhabditomorpha</taxon>
        <taxon>Strongyloidea</taxon>
        <taxon>Trichostrongylidae</taxon>
        <taxon>Teladorsagia</taxon>
    </lineage>
</organism>
<name>A0A2G9TGQ4_TELCI</name>